<proteinExistence type="predicted"/>
<evidence type="ECO:0000313" key="1">
    <source>
        <dbReference type="EMBL" id="MCO1332876.1"/>
    </source>
</evidence>
<sequence length="164" mass="18838">MTNTSPPSSCKENPLWQFSLDFYAHSEVEQFLLDCQDRKGADVCLMLWASYTSVCGRQISEEGWRVADRGVAPRRRMISSVRHLRRWLGHLRPHSQRAYDLCKRYELNLEQLQLAALWKIYAEGWLGDRSALELASQQYGLLQKDQARWSGLIESYLADSGAAG</sequence>
<dbReference type="Pfam" id="PF09523">
    <property type="entry name" value="DUF2390"/>
    <property type="match status" value="1"/>
</dbReference>
<reference evidence="1" key="1">
    <citation type="journal article" date="2022" name="Arch. Microbiol.">
        <title>Microbulbifer okhotskensis sp. nov., isolated from a deep bottom sediment of the Okhotsk Sea.</title>
        <authorList>
            <person name="Romanenko L."/>
            <person name="Kurilenko V."/>
            <person name="Otstavnykh N."/>
            <person name="Velansky P."/>
            <person name="Isaeva M."/>
            <person name="Mikhailov V."/>
        </authorList>
    </citation>
    <scope>NUCLEOTIDE SEQUENCE</scope>
    <source>
        <strain evidence="1">OS29</strain>
    </source>
</reference>
<comment type="caution">
    <text evidence="1">The sequence shown here is derived from an EMBL/GenBank/DDBJ whole genome shotgun (WGS) entry which is preliminary data.</text>
</comment>
<dbReference type="RefSeq" id="WP_252464042.1">
    <property type="nucleotide sequence ID" value="NZ_JALBWM010000002.1"/>
</dbReference>
<dbReference type="EMBL" id="JALBWM010000002">
    <property type="protein sequence ID" value="MCO1332876.1"/>
    <property type="molecule type" value="Genomic_DNA"/>
</dbReference>
<gene>
    <name evidence="1" type="ORF">MO867_00860</name>
</gene>
<protein>
    <submittedName>
        <fullName evidence="1">TIGR02444 family protein</fullName>
    </submittedName>
</protein>
<dbReference type="AlphaFoldDB" id="A0A9X2EJK6"/>
<evidence type="ECO:0000313" key="2">
    <source>
        <dbReference type="Proteomes" id="UP001139028"/>
    </source>
</evidence>
<accession>A0A9X2EJK6</accession>
<dbReference type="Proteomes" id="UP001139028">
    <property type="component" value="Unassembled WGS sequence"/>
</dbReference>
<name>A0A9X2EJK6_9GAMM</name>
<keyword evidence="2" id="KW-1185">Reference proteome</keyword>
<dbReference type="NCBIfam" id="TIGR02444">
    <property type="entry name" value="TIGR02444 family protein"/>
    <property type="match status" value="1"/>
</dbReference>
<organism evidence="1 2">
    <name type="scientific">Microbulbifer okhotskensis</name>
    <dbReference type="NCBI Taxonomy" id="2926617"/>
    <lineage>
        <taxon>Bacteria</taxon>
        <taxon>Pseudomonadati</taxon>
        <taxon>Pseudomonadota</taxon>
        <taxon>Gammaproteobacteria</taxon>
        <taxon>Cellvibrionales</taxon>
        <taxon>Microbulbiferaceae</taxon>
        <taxon>Microbulbifer</taxon>
    </lineage>
</organism>
<dbReference type="InterPro" id="IPR012659">
    <property type="entry name" value="CHP02444"/>
</dbReference>